<evidence type="ECO:0000313" key="6">
    <source>
        <dbReference type="Proteomes" id="UP000319094"/>
    </source>
</evidence>
<reference evidence="5 6" key="1">
    <citation type="submission" date="2019-06" db="EMBL/GenBank/DDBJ databases">
        <title>Sequencing the genomes of 1000 actinobacteria strains.</title>
        <authorList>
            <person name="Klenk H.-P."/>
        </authorList>
    </citation>
    <scope>NUCLEOTIDE SEQUENCE [LARGE SCALE GENOMIC DNA]</scope>
    <source>
        <strain evidence="5 6">DSM 8803</strain>
    </source>
</reference>
<dbReference type="InterPro" id="IPR027417">
    <property type="entry name" value="P-loop_NTPase"/>
</dbReference>
<evidence type="ECO:0000256" key="2">
    <source>
        <dbReference type="ARBA" id="ARBA00022741"/>
    </source>
</evidence>
<dbReference type="CDD" id="cd03221">
    <property type="entry name" value="ABCF_EF-3"/>
    <property type="match status" value="1"/>
</dbReference>
<name>A0A542Y2T5_9MICO</name>
<dbReference type="InterPro" id="IPR003439">
    <property type="entry name" value="ABC_transporter-like_ATP-bd"/>
</dbReference>
<evidence type="ECO:0000256" key="3">
    <source>
        <dbReference type="ARBA" id="ARBA00022840"/>
    </source>
</evidence>
<dbReference type="PROSITE" id="PS50893">
    <property type="entry name" value="ABC_TRANSPORTER_2"/>
    <property type="match status" value="2"/>
</dbReference>
<keyword evidence="1" id="KW-0677">Repeat</keyword>
<protein>
    <submittedName>
        <fullName evidence="5">Macrolide transport system ATP-binding/permease protein</fullName>
    </submittedName>
</protein>
<dbReference type="RefSeq" id="WP_281290251.1">
    <property type="nucleotide sequence ID" value="NZ_BAAAUY010000007.1"/>
</dbReference>
<sequence length="586" mass="62020">MTASTAETHLRLDGVSHAFGARRVLTDVSFSVASGARVGLIGENGSGKSTLLRIAAGALSPSAGAVTVMTPGGRAPRVGLLHQEPPFAGAATIRDALAAATAPVRAATLRLDRASEALALPGDARETRAREGAYSEALDDVERLGAWELETRVEQTLAGLGISEIPRDRATAELSGGQRARLSLAWTLLNSPDVLLLDEPTNHLDDRATAYVVFTLSRWRGPVMFASHDRAFLDEAATSLVDLDPAPRQHSVAAALAQDGTGSGIGVTRFTGGYSEYLAARSLARKRWEAQYAAEQAELRRLRASVGSNQIVGHEEWKPRTESRIATKFYADRNARVVARRVNDARSRLDELAVRQVAQPPRELTFAGFGAPSAPNAAEPIPAAPIPEPVVAAVGISVAGRLAPTTLTLRVGEKLLITGANGAGKSTLLAVLARLRSPDTGAVHLAPGTRVGILEQDSTFAGPHGSGGDRSVAEVYAEAVGLKIAEAVPLSALRLLAARDEAVPVETLSVGQRRRLALATLIADPPDVLLLDEPTNHLSLSLADAIERAVTNFPGTVVLASHDRWLRERWRGRRLELGPAQTSENT</sequence>
<feature type="domain" description="ABC transporter" evidence="4">
    <location>
        <begin position="386"/>
        <end position="586"/>
    </location>
</feature>
<dbReference type="EMBL" id="VFON01000001">
    <property type="protein sequence ID" value="TQL42389.1"/>
    <property type="molecule type" value="Genomic_DNA"/>
</dbReference>
<dbReference type="SUPFAM" id="SSF52540">
    <property type="entry name" value="P-loop containing nucleoside triphosphate hydrolases"/>
    <property type="match status" value="2"/>
</dbReference>
<evidence type="ECO:0000313" key="5">
    <source>
        <dbReference type="EMBL" id="TQL42389.1"/>
    </source>
</evidence>
<dbReference type="PROSITE" id="PS00211">
    <property type="entry name" value="ABC_TRANSPORTER_1"/>
    <property type="match status" value="1"/>
</dbReference>
<accession>A0A542Y2T5</accession>
<organism evidence="5 6">
    <name type="scientific">Leucobacter komagatae</name>
    <dbReference type="NCBI Taxonomy" id="55969"/>
    <lineage>
        <taxon>Bacteria</taxon>
        <taxon>Bacillati</taxon>
        <taxon>Actinomycetota</taxon>
        <taxon>Actinomycetes</taxon>
        <taxon>Micrococcales</taxon>
        <taxon>Microbacteriaceae</taxon>
        <taxon>Leucobacter</taxon>
    </lineage>
</organism>
<keyword evidence="2" id="KW-0547">Nucleotide-binding</keyword>
<keyword evidence="3 5" id="KW-0067">ATP-binding</keyword>
<keyword evidence="6" id="KW-1185">Reference proteome</keyword>
<feature type="domain" description="ABC transporter" evidence="4">
    <location>
        <begin position="10"/>
        <end position="270"/>
    </location>
</feature>
<dbReference type="Pfam" id="PF00005">
    <property type="entry name" value="ABC_tran"/>
    <property type="match status" value="2"/>
</dbReference>
<comment type="caution">
    <text evidence="5">The sequence shown here is derived from an EMBL/GenBank/DDBJ whole genome shotgun (WGS) entry which is preliminary data.</text>
</comment>
<dbReference type="Gene3D" id="3.40.50.300">
    <property type="entry name" value="P-loop containing nucleotide triphosphate hydrolases"/>
    <property type="match status" value="2"/>
</dbReference>
<proteinExistence type="predicted"/>
<dbReference type="PANTHER" id="PTHR19211:SF123">
    <property type="entry name" value="ABC TRANSPORTER"/>
    <property type="match status" value="1"/>
</dbReference>
<evidence type="ECO:0000259" key="4">
    <source>
        <dbReference type="PROSITE" id="PS50893"/>
    </source>
</evidence>
<dbReference type="InterPro" id="IPR050611">
    <property type="entry name" value="ABCF"/>
</dbReference>
<dbReference type="FunFam" id="3.40.50.300:FF:000011">
    <property type="entry name" value="Putative ABC transporter ATP-binding component"/>
    <property type="match status" value="1"/>
</dbReference>
<dbReference type="GO" id="GO:0005524">
    <property type="term" value="F:ATP binding"/>
    <property type="evidence" value="ECO:0007669"/>
    <property type="project" value="UniProtKB-KW"/>
</dbReference>
<dbReference type="GO" id="GO:0016887">
    <property type="term" value="F:ATP hydrolysis activity"/>
    <property type="evidence" value="ECO:0007669"/>
    <property type="project" value="InterPro"/>
</dbReference>
<dbReference type="Proteomes" id="UP000319094">
    <property type="component" value="Unassembled WGS sequence"/>
</dbReference>
<dbReference type="SMART" id="SM00382">
    <property type="entry name" value="AAA"/>
    <property type="match status" value="2"/>
</dbReference>
<dbReference type="InterPro" id="IPR003593">
    <property type="entry name" value="AAA+_ATPase"/>
</dbReference>
<evidence type="ECO:0000256" key="1">
    <source>
        <dbReference type="ARBA" id="ARBA00022737"/>
    </source>
</evidence>
<dbReference type="PANTHER" id="PTHR19211">
    <property type="entry name" value="ATP-BINDING TRANSPORT PROTEIN-RELATED"/>
    <property type="match status" value="1"/>
</dbReference>
<dbReference type="InterPro" id="IPR017871">
    <property type="entry name" value="ABC_transporter-like_CS"/>
</dbReference>
<dbReference type="AlphaFoldDB" id="A0A542Y2T5"/>
<gene>
    <name evidence="5" type="ORF">FB468_0381</name>
</gene>